<gene>
    <name evidence="3" type="ORF">M406DRAFT_71842</name>
</gene>
<evidence type="ECO:0000256" key="1">
    <source>
        <dbReference type="SAM" id="MobiDB-lite"/>
    </source>
</evidence>
<dbReference type="Proteomes" id="UP000803844">
    <property type="component" value="Unassembled WGS sequence"/>
</dbReference>
<feature type="compositionally biased region" description="Pro residues" evidence="1">
    <location>
        <begin position="121"/>
        <end position="144"/>
    </location>
</feature>
<dbReference type="EMBL" id="MU032345">
    <property type="protein sequence ID" value="KAF3768875.1"/>
    <property type="molecule type" value="Genomic_DNA"/>
</dbReference>
<comment type="caution">
    <text evidence="3">The sequence shown here is derived from an EMBL/GenBank/DDBJ whole genome shotgun (WGS) entry which is preliminary data.</text>
</comment>
<feature type="signal peptide" evidence="2">
    <location>
        <begin position="1"/>
        <end position="21"/>
    </location>
</feature>
<feature type="region of interest" description="Disordered" evidence="1">
    <location>
        <begin position="116"/>
        <end position="147"/>
    </location>
</feature>
<name>A0A9P5CT80_CRYP1</name>
<proteinExistence type="predicted"/>
<evidence type="ECO:0000313" key="3">
    <source>
        <dbReference type="EMBL" id="KAF3768875.1"/>
    </source>
</evidence>
<feature type="chain" id="PRO_5040404323" evidence="2">
    <location>
        <begin position="22"/>
        <end position="259"/>
    </location>
</feature>
<dbReference type="GeneID" id="63842634"/>
<evidence type="ECO:0000256" key="2">
    <source>
        <dbReference type="SAM" id="SignalP"/>
    </source>
</evidence>
<reference evidence="3" key="1">
    <citation type="journal article" date="2020" name="Phytopathology">
        <title>Genome sequence of the chestnut blight fungus Cryphonectria parasitica EP155: A fundamental resource for an archetypical invasive plant pathogen.</title>
        <authorList>
            <person name="Crouch J.A."/>
            <person name="Dawe A."/>
            <person name="Aerts A."/>
            <person name="Barry K."/>
            <person name="Churchill A.C.L."/>
            <person name="Grimwood J."/>
            <person name="Hillman B."/>
            <person name="Milgroom M.G."/>
            <person name="Pangilinan J."/>
            <person name="Smith M."/>
            <person name="Salamov A."/>
            <person name="Schmutz J."/>
            <person name="Yadav J."/>
            <person name="Grigoriev I.V."/>
            <person name="Nuss D."/>
        </authorList>
    </citation>
    <scope>NUCLEOTIDE SEQUENCE</scope>
    <source>
        <strain evidence="3">EP155</strain>
    </source>
</reference>
<sequence length="259" mass="26765">MMGFVFSLFLAVCALLSGVLAAPAAAAPSGAAVTSTALASVLASVFPVVPVLPEVSILPIDPIEPADPVTVRPPGAHPPPPWLPIECIPEGPEGKMPMPCYFARHEAARSAPDLEATTPITPAPVPVPTPEPSSSPLPTSPAPEQPTGYDWDARPDWAVGLSDEEWAGLRARLSSMLGGVPVDTATGTNGGAFVLHRDVPSGFPEGMFASILAARQTATTLATVTRTQERGQVETFLAKREDGCAPACGPMMEAGPKHP</sequence>
<organism evidence="3 4">
    <name type="scientific">Cryphonectria parasitica (strain ATCC 38755 / EP155)</name>
    <dbReference type="NCBI Taxonomy" id="660469"/>
    <lineage>
        <taxon>Eukaryota</taxon>
        <taxon>Fungi</taxon>
        <taxon>Dikarya</taxon>
        <taxon>Ascomycota</taxon>
        <taxon>Pezizomycotina</taxon>
        <taxon>Sordariomycetes</taxon>
        <taxon>Sordariomycetidae</taxon>
        <taxon>Diaporthales</taxon>
        <taxon>Cryphonectriaceae</taxon>
        <taxon>Cryphonectria-Endothia species complex</taxon>
        <taxon>Cryphonectria</taxon>
    </lineage>
</organism>
<dbReference type="AlphaFoldDB" id="A0A9P5CT80"/>
<keyword evidence="4" id="KW-1185">Reference proteome</keyword>
<dbReference type="RefSeq" id="XP_040779836.1">
    <property type="nucleotide sequence ID" value="XM_040925505.1"/>
</dbReference>
<accession>A0A9P5CT80</accession>
<protein>
    <submittedName>
        <fullName evidence="3">Uncharacterized protein</fullName>
    </submittedName>
</protein>
<evidence type="ECO:0000313" key="4">
    <source>
        <dbReference type="Proteomes" id="UP000803844"/>
    </source>
</evidence>
<keyword evidence="2" id="KW-0732">Signal</keyword>